<evidence type="ECO:0000313" key="1">
    <source>
        <dbReference type="EMBL" id="OLY79197.1"/>
    </source>
</evidence>
<sequence>MGNGSEYETTEKITETEICFGKTKYYTKFQVMSTQPLEAILGSDFSNAKTELFSMIPSESKVSEWDPLILSTGSLAF</sequence>
<keyword evidence="2" id="KW-1185">Reference proteome</keyword>
<proteinExistence type="predicted"/>
<accession>A0A1R0GQM6</accession>
<protein>
    <submittedName>
        <fullName evidence="1">Uncharacterized protein</fullName>
    </submittedName>
</protein>
<reference evidence="1 2" key="1">
    <citation type="journal article" date="2016" name="Mol. Biol. Evol.">
        <title>Genome-Wide Survey of Gut Fungi (Harpellales) Reveals the First Horizontally Transferred Ubiquitin Gene from a Mosquito Host.</title>
        <authorList>
            <person name="Wang Y."/>
            <person name="White M.M."/>
            <person name="Kvist S."/>
            <person name="Moncalvo J.M."/>
        </authorList>
    </citation>
    <scope>NUCLEOTIDE SEQUENCE [LARGE SCALE GENOMIC DNA]</scope>
    <source>
        <strain evidence="1 2">ALG-7-W6</strain>
    </source>
</reference>
<dbReference type="EMBL" id="LSSL01004804">
    <property type="protein sequence ID" value="OLY79197.1"/>
    <property type="molecule type" value="Genomic_DNA"/>
</dbReference>
<dbReference type="Proteomes" id="UP000187455">
    <property type="component" value="Unassembled WGS sequence"/>
</dbReference>
<organism evidence="1 2">
    <name type="scientific">Smittium mucronatum</name>
    <dbReference type="NCBI Taxonomy" id="133383"/>
    <lineage>
        <taxon>Eukaryota</taxon>
        <taxon>Fungi</taxon>
        <taxon>Fungi incertae sedis</taxon>
        <taxon>Zoopagomycota</taxon>
        <taxon>Kickxellomycotina</taxon>
        <taxon>Harpellomycetes</taxon>
        <taxon>Harpellales</taxon>
        <taxon>Legeriomycetaceae</taxon>
        <taxon>Smittium</taxon>
    </lineage>
</organism>
<dbReference type="AlphaFoldDB" id="A0A1R0GQM6"/>
<evidence type="ECO:0000313" key="2">
    <source>
        <dbReference type="Proteomes" id="UP000187455"/>
    </source>
</evidence>
<gene>
    <name evidence="1" type="ORF">AYI68_g6740</name>
</gene>
<name>A0A1R0GQM6_9FUNG</name>
<comment type="caution">
    <text evidence="1">The sequence shown here is derived from an EMBL/GenBank/DDBJ whole genome shotgun (WGS) entry which is preliminary data.</text>
</comment>